<gene>
    <name evidence="1" type="ORF">ATEG_09021</name>
</gene>
<evidence type="ECO:0000313" key="2">
    <source>
        <dbReference type="Proteomes" id="UP000007963"/>
    </source>
</evidence>
<sequence>MTDDSVIYNPEFQSFLLHHKESVKMHLPMQIGGFTDYMCSLEHYTLLQFSHPSVLFWADAGTDTVSSGSERASGRYQHFA</sequence>
<accession>Q0CBB3</accession>
<evidence type="ECO:0000313" key="1">
    <source>
        <dbReference type="EMBL" id="EAU30158.1"/>
    </source>
</evidence>
<dbReference type="GeneID" id="4353642"/>
<dbReference type="VEuPathDB" id="FungiDB:ATEG_09021"/>
<dbReference type="Proteomes" id="UP000007963">
    <property type="component" value="Unassembled WGS sequence"/>
</dbReference>
<name>Q0CBB3_ASPTN</name>
<dbReference type="RefSeq" id="XP_001217643.1">
    <property type="nucleotide sequence ID" value="XM_001217642.1"/>
</dbReference>
<protein>
    <submittedName>
        <fullName evidence="1">Uncharacterized protein</fullName>
    </submittedName>
</protein>
<reference evidence="2" key="1">
    <citation type="submission" date="2005-09" db="EMBL/GenBank/DDBJ databases">
        <title>Annotation of the Aspergillus terreus NIH2624 genome.</title>
        <authorList>
            <person name="Birren B.W."/>
            <person name="Lander E.S."/>
            <person name="Galagan J.E."/>
            <person name="Nusbaum C."/>
            <person name="Devon K."/>
            <person name="Henn M."/>
            <person name="Ma L.-J."/>
            <person name="Jaffe D.B."/>
            <person name="Butler J."/>
            <person name="Alvarez P."/>
            <person name="Gnerre S."/>
            <person name="Grabherr M."/>
            <person name="Kleber M."/>
            <person name="Mauceli E.W."/>
            <person name="Brockman W."/>
            <person name="Rounsley S."/>
            <person name="Young S.K."/>
            <person name="LaButti K."/>
            <person name="Pushparaj V."/>
            <person name="DeCaprio D."/>
            <person name="Crawford M."/>
            <person name="Koehrsen M."/>
            <person name="Engels R."/>
            <person name="Montgomery P."/>
            <person name="Pearson M."/>
            <person name="Howarth C."/>
            <person name="Larson L."/>
            <person name="Luoma S."/>
            <person name="White J."/>
            <person name="Alvarado L."/>
            <person name="Kodira C.D."/>
            <person name="Zeng Q."/>
            <person name="Oleary S."/>
            <person name="Yandava C."/>
            <person name="Denning D.W."/>
            <person name="Nierman W.C."/>
            <person name="Milne T."/>
            <person name="Madden K."/>
        </authorList>
    </citation>
    <scope>NUCLEOTIDE SEQUENCE [LARGE SCALE GENOMIC DNA]</scope>
    <source>
        <strain evidence="2">NIH 2624 / FGSC A1156</strain>
    </source>
</reference>
<dbReference type="HOGENOM" id="CLU_2589322_0_0_1"/>
<proteinExistence type="predicted"/>
<dbReference type="EMBL" id="CH476607">
    <property type="protein sequence ID" value="EAU30158.1"/>
    <property type="molecule type" value="Genomic_DNA"/>
</dbReference>
<organism evidence="1 2">
    <name type="scientific">Aspergillus terreus (strain NIH 2624 / FGSC A1156)</name>
    <dbReference type="NCBI Taxonomy" id="341663"/>
    <lineage>
        <taxon>Eukaryota</taxon>
        <taxon>Fungi</taxon>
        <taxon>Dikarya</taxon>
        <taxon>Ascomycota</taxon>
        <taxon>Pezizomycotina</taxon>
        <taxon>Eurotiomycetes</taxon>
        <taxon>Eurotiomycetidae</taxon>
        <taxon>Eurotiales</taxon>
        <taxon>Aspergillaceae</taxon>
        <taxon>Aspergillus</taxon>
        <taxon>Aspergillus subgen. Circumdati</taxon>
    </lineage>
</organism>
<dbReference type="AlphaFoldDB" id="Q0CBB3"/>